<proteinExistence type="inferred from homology"/>
<dbReference type="CDD" id="cd07043">
    <property type="entry name" value="STAS_anti-anti-sigma_factors"/>
    <property type="match status" value="1"/>
</dbReference>
<dbReference type="InterPro" id="IPR036513">
    <property type="entry name" value="STAS_dom_sf"/>
</dbReference>
<name>A0ABN2TET3_9ACTN</name>
<evidence type="ECO:0000256" key="2">
    <source>
        <dbReference type="RuleBase" id="RU003749"/>
    </source>
</evidence>
<evidence type="ECO:0000313" key="4">
    <source>
        <dbReference type="EMBL" id="GAA2007208.1"/>
    </source>
</evidence>
<dbReference type="NCBIfam" id="TIGR00377">
    <property type="entry name" value="ant_ant_sig"/>
    <property type="match status" value="1"/>
</dbReference>
<sequence>MAGIPTDPSADPGRREMLVGTSRTLLRISVDMTAGRPVIALAGELDVATAPAVEAVFFETFDVHRRPHVVVDVARLSFCDCVGLSAFLHVRNRALAGGGWARLCGTGPGLRTVLGITGLMPILHCYPTAADAFADVERSTPDPRGQEHL</sequence>
<evidence type="ECO:0000259" key="3">
    <source>
        <dbReference type="PROSITE" id="PS50801"/>
    </source>
</evidence>
<dbReference type="PANTHER" id="PTHR33495:SF2">
    <property type="entry name" value="ANTI-SIGMA FACTOR ANTAGONIST TM_1081-RELATED"/>
    <property type="match status" value="1"/>
</dbReference>
<dbReference type="PROSITE" id="PS50801">
    <property type="entry name" value="STAS"/>
    <property type="match status" value="1"/>
</dbReference>
<comment type="caution">
    <text evidence="4">The sequence shown here is derived from an EMBL/GenBank/DDBJ whole genome shotgun (WGS) entry which is preliminary data.</text>
</comment>
<dbReference type="PANTHER" id="PTHR33495">
    <property type="entry name" value="ANTI-SIGMA FACTOR ANTAGONIST TM_1081-RELATED-RELATED"/>
    <property type="match status" value="1"/>
</dbReference>
<accession>A0ABN2TET3</accession>
<reference evidence="4 5" key="1">
    <citation type="journal article" date="2019" name="Int. J. Syst. Evol. Microbiol.">
        <title>The Global Catalogue of Microorganisms (GCM) 10K type strain sequencing project: providing services to taxonomists for standard genome sequencing and annotation.</title>
        <authorList>
            <consortium name="The Broad Institute Genomics Platform"/>
            <consortium name="The Broad Institute Genome Sequencing Center for Infectious Disease"/>
            <person name="Wu L."/>
            <person name="Ma J."/>
        </authorList>
    </citation>
    <scope>NUCLEOTIDE SEQUENCE [LARGE SCALE GENOMIC DNA]</scope>
    <source>
        <strain evidence="4 5">JCM 16013</strain>
    </source>
</reference>
<evidence type="ECO:0000313" key="5">
    <source>
        <dbReference type="Proteomes" id="UP001499854"/>
    </source>
</evidence>
<dbReference type="Proteomes" id="UP001499854">
    <property type="component" value="Unassembled WGS sequence"/>
</dbReference>
<feature type="domain" description="STAS" evidence="3">
    <location>
        <begin position="26"/>
        <end position="136"/>
    </location>
</feature>
<dbReference type="InterPro" id="IPR003658">
    <property type="entry name" value="Anti-sigma_ant"/>
</dbReference>
<dbReference type="EMBL" id="BAAAQM010000096">
    <property type="protein sequence ID" value="GAA2007208.1"/>
    <property type="molecule type" value="Genomic_DNA"/>
</dbReference>
<dbReference type="SUPFAM" id="SSF52091">
    <property type="entry name" value="SpoIIaa-like"/>
    <property type="match status" value="1"/>
</dbReference>
<dbReference type="Pfam" id="PF01740">
    <property type="entry name" value="STAS"/>
    <property type="match status" value="1"/>
</dbReference>
<dbReference type="RefSeq" id="WP_344663099.1">
    <property type="nucleotide sequence ID" value="NZ_BAAAQM010000096.1"/>
</dbReference>
<keyword evidence="5" id="KW-1185">Reference proteome</keyword>
<dbReference type="Gene3D" id="3.30.750.24">
    <property type="entry name" value="STAS domain"/>
    <property type="match status" value="1"/>
</dbReference>
<dbReference type="InterPro" id="IPR002645">
    <property type="entry name" value="STAS_dom"/>
</dbReference>
<gene>
    <name evidence="4" type="ORF">GCM10009838_86890</name>
</gene>
<organism evidence="4 5">
    <name type="scientific">Catenulispora subtropica</name>
    <dbReference type="NCBI Taxonomy" id="450798"/>
    <lineage>
        <taxon>Bacteria</taxon>
        <taxon>Bacillati</taxon>
        <taxon>Actinomycetota</taxon>
        <taxon>Actinomycetes</taxon>
        <taxon>Catenulisporales</taxon>
        <taxon>Catenulisporaceae</taxon>
        <taxon>Catenulispora</taxon>
    </lineage>
</organism>
<protein>
    <recommendedName>
        <fullName evidence="2">Anti-sigma factor antagonist</fullName>
    </recommendedName>
</protein>
<comment type="similarity">
    <text evidence="1 2">Belongs to the anti-sigma-factor antagonist family.</text>
</comment>
<evidence type="ECO:0000256" key="1">
    <source>
        <dbReference type="ARBA" id="ARBA00009013"/>
    </source>
</evidence>